<organism evidence="3 4">
    <name type="scientific">Salipaludibacillus keqinensis</name>
    <dbReference type="NCBI Taxonomy" id="2045207"/>
    <lineage>
        <taxon>Bacteria</taxon>
        <taxon>Bacillati</taxon>
        <taxon>Bacillota</taxon>
        <taxon>Bacilli</taxon>
        <taxon>Bacillales</taxon>
        <taxon>Bacillaceae</taxon>
    </lineage>
</organism>
<dbReference type="Proteomes" id="UP000248214">
    <property type="component" value="Unassembled WGS sequence"/>
</dbReference>
<evidence type="ECO:0000313" key="3">
    <source>
        <dbReference type="EMBL" id="PYZ94008.1"/>
    </source>
</evidence>
<dbReference type="EMBL" id="PDOD01000001">
    <property type="protein sequence ID" value="PYZ94008.1"/>
    <property type="molecule type" value="Genomic_DNA"/>
</dbReference>
<feature type="chain" id="PRO_5039453334" description="Intracellular proteinase inhibitor BsuPI domain-containing protein" evidence="2">
    <location>
        <begin position="22"/>
        <end position="189"/>
    </location>
</feature>
<feature type="compositionally biased region" description="Basic and acidic residues" evidence="1">
    <location>
        <begin position="34"/>
        <end position="43"/>
    </location>
</feature>
<keyword evidence="2" id="KW-0732">Signal</keyword>
<dbReference type="AlphaFoldDB" id="A0A323TGQ4"/>
<dbReference type="OrthoDB" id="2426241at2"/>
<sequence>MKHLLFTMVLCILFLMSACNNQENDELENSAPEEEQKSEKIASETDSGDFVLRLVSEKEMYESGEEVLITGKIKYIGGKEEIELTHSESPFYFEMIEVNSGAELSYSLQEIGATTVLKQNEWYEEQYEKGKSTFIEHNNHMDFQNAFIDDDGFPPGEYEIELRTNFHTNIEEESQNHNYITSLVIEVMN</sequence>
<evidence type="ECO:0008006" key="5">
    <source>
        <dbReference type="Google" id="ProtNLM"/>
    </source>
</evidence>
<evidence type="ECO:0000256" key="1">
    <source>
        <dbReference type="SAM" id="MobiDB-lite"/>
    </source>
</evidence>
<feature type="region of interest" description="Disordered" evidence="1">
    <location>
        <begin position="25"/>
        <end position="44"/>
    </location>
</feature>
<protein>
    <recommendedName>
        <fullName evidence="5">Intracellular proteinase inhibitor BsuPI domain-containing protein</fullName>
    </recommendedName>
</protein>
<dbReference type="PROSITE" id="PS51257">
    <property type="entry name" value="PROKAR_LIPOPROTEIN"/>
    <property type="match status" value="1"/>
</dbReference>
<reference evidence="3 4" key="1">
    <citation type="submission" date="2017-10" db="EMBL/GenBank/DDBJ databases">
        <title>Bacillus sp. nov., a halophilic bacterium isolated from a Keqin Lake.</title>
        <authorList>
            <person name="Wang H."/>
        </authorList>
    </citation>
    <scope>NUCLEOTIDE SEQUENCE [LARGE SCALE GENOMIC DNA]</scope>
    <source>
        <strain evidence="3 4">KQ-12</strain>
    </source>
</reference>
<evidence type="ECO:0000256" key="2">
    <source>
        <dbReference type="SAM" id="SignalP"/>
    </source>
</evidence>
<keyword evidence="4" id="KW-1185">Reference proteome</keyword>
<accession>A0A323TGQ4</accession>
<dbReference type="RefSeq" id="WP_110607643.1">
    <property type="nucleotide sequence ID" value="NZ_PDOD01000001.1"/>
</dbReference>
<evidence type="ECO:0000313" key="4">
    <source>
        <dbReference type="Proteomes" id="UP000248214"/>
    </source>
</evidence>
<comment type="caution">
    <text evidence="3">The sequence shown here is derived from an EMBL/GenBank/DDBJ whole genome shotgun (WGS) entry which is preliminary data.</text>
</comment>
<feature type="signal peptide" evidence="2">
    <location>
        <begin position="1"/>
        <end position="21"/>
    </location>
</feature>
<proteinExistence type="predicted"/>
<gene>
    <name evidence="3" type="ORF">CR194_00240</name>
</gene>
<name>A0A323TGQ4_9BACI</name>